<gene>
    <name evidence="1" type="ORF">AB1Y20_007548</name>
</gene>
<organism evidence="1 2">
    <name type="scientific">Prymnesium parvum</name>
    <name type="common">Toxic golden alga</name>
    <dbReference type="NCBI Taxonomy" id="97485"/>
    <lineage>
        <taxon>Eukaryota</taxon>
        <taxon>Haptista</taxon>
        <taxon>Haptophyta</taxon>
        <taxon>Prymnesiophyceae</taxon>
        <taxon>Prymnesiales</taxon>
        <taxon>Prymnesiaceae</taxon>
        <taxon>Prymnesium</taxon>
    </lineage>
</organism>
<keyword evidence="2" id="KW-1185">Reference proteome</keyword>
<accession>A0AB34IWE3</accession>
<evidence type="ECO:0000313" key="2">
    <source>
        <dbReference type="Proteomes" id="UP001515480"/>
    </source>
</evidence>
<sequence length="83" mass="8992">MEPRCLLAASRTVSTAWLGVSVPREWNSGADRLNHPSMAHGVAEDAIAAGLRVVWVTPPGWVFEALRAASRLPMGIDDADWQP</sequence>
<dbReference type="AlphaFoldDB" id="A0AB34IWE3"/>
<name>A0AB34IWE3_PRYPA</name>
<comment type="caution">
    <text evidence="1">The sequence shown here is derived from an EMBL/GenBank/DDBJ whole genome shotgun (WGS) entry which is preliminary data.</text>
</comment>
<dbReference type="EMBL" id="JBGBPQ010000017">
    <property type="protein sequence ID" value="KAL1507944.1"/>
    <property type="molecule type" value="Genomic_DNA"/>
</dbReference>
<protein>
    <submittedName>
        <fullName evidence="1">Uncharacterized protein</fullName>
    </submittedName>
</protein>
<dbReference type="Proteomes" id="UP001515480">
    <property type="component" value="Unassembled WGS sequence"/>
</dbReference>
<reference evidence="1 2" key="1">
    <citation type="journal article" date="2024" name="Science">
        <title>Giant polyketide synthase enzymes in the biosynthesis of giant marine polyether toxins.</title>
        <authorList>
            <person name="Fallon T.R."/>
            <person name="Shende V.V."/>
            <person name="Wierzbicki I.H."/>
            <person name="Pendleton A.L."/>
            <person name="Watervoot N.F."/>
            <person name="Auber R.P."/>
            <person name="Gonzalez D.J."/>
            <person name="Wisecaver J.H."/>
            <person name="Moore B.S."/>
        </authorList>
    </citation>
    <scope>NUCLEOTIDE SEQUENCE [LARGE SCALE GENOMIC DNA]</scope>
    <source>
        <strain evidence="1 2">12B1</strain>
    </source>
</reference>
<proteinExistence type="predicted"/>
<evidence type="ECO:0000313" key="1">
    <source>
        <dbReference type="EMBL" id="KAL1507944.1"/>
    </source>
</evidence>